<evidence type="ECO:0000313" key="3">
    <source>
        <dbReference type="Proteomes" id="UP001169458"/>
    </source>
</evidence>
<proteinExistence type="predicted"/>
<comment type="caution">
    <text evidence="2">The sequence shown here is derived from an EMBL/GenBank/DDBJ whole genome shotgun (WGS) entry which is preliminary data.</text>
</comment>
<accession>A0ABT7VDK7</accession>
<dbReference type="Pfam" id="PF13166">
    <property type="entry name" value="AAA_13"/>
    <property type="match status" value="1"/>
</dbReference>
<dbReference type="Proteomes" id="UP001169458">
    <property type="component" value="Unassembled WGS sequence"/>
</dbReference>
<dbReference type="SUPFAM" id="SSF52540">
    <property type="entry name" value="P-loop containing nucleoside triphosphate hydrolases"/>
    <property type="match status" value="1"/>
</dbReference>
<reference evidence="3" key="1">
    <citation type="submission" date="2023-07" db="EMBL/GenBank/DDBJ databases">
        <title>Identification and characterization of horizontal gene transfer across gut microbiota members of farm animals based on homology search.</title>
        <authorList>
            <person name="Schwarzerova J."/>
            <person name="Nykrynova M."/>
            <person name="Jureckova K."/>
            <person name="Cejkova D."/>
            <person name="Rychlik I."/>
        </authorList>
    </citation>
    <scope>NUCLEOTIDE SEQUENCE [LARGE SCALE GENOMIC DNA]</scope>
    <source>
        <strain evidence="3">109_WCHN</strain>
    </source>
</reference>
<keyword evidence="3" id="KW-1185">Reference proteome</keyword>
<evidence type="ECO:0000259" key="1">
    <source>
        <dbReference type="Pfam" id="PF13166"/>
    </source>
</evidence>
<dbReference type="InterPro" id="IPR026866">
    <property type="entry name" value="CR006_AAA"/>
</dbReference>
<feature type="domain" description="Protein CR006 P-loop" evidence="1">
    <location>
        <begin position="115"/>
        <end position="304"/>
    </location>
</feature>
<protein>
    <submittedName>
        <fullName evidence="2">AAA family ATPase</fullName>
    </submittedName>
</protein>
<dbReference type="RefSeq" id="WP_289558566.1">
    <property type="nucleotide sequence ID" value="NZ_JAUDEN010000004.1"/>
</dbReference>
<dbReference type="EMBL" id="JAUDEN010000004">
    <property type="protein sequence ID" value="MDM8324382.1"/>
    <property type="molecule type" value="Genomic_DNA"/>
</dbReference>
<evidence type="ECO:0000313" key="2">
    <source>
        <dbReference type="EMBL" id="MDM8324382.1"/>
    </source>
</evidence>
<dbReference type="InterPro" id="IPR027417">
    <property type="entry name" value="P-loop_NTPase"/>
</dbReference>
<dbReference type="Gene3D" id="3.40.50.300">
    <property type="entry name" value="P-loop containing nucleotide triphosphate hydrolases"/>
    <property type="match status" value="1"/>
</dbReference>
<organism evidence="2 3">
    <name type="scientific">Bacteroides gallinaceum</name>
    <dbReference type="NCBI Taxonomy" id="1462571"/>
    <lineage>
        <taxon>Bacteria</taxon>
        <taxon>Pseudomonadati</taxon>
        <taxon>Bacteroidota</taxon>
        <taxon>Bacteroidia</taxon>
        <taxon>Bacteroidales</taxon>
        <taxon>Bacteroidaceae</taxon>
        <taxon>Bacteroides</taxon>
    </lineage>
</organism>
<gene>
    <name evidence="2" type="ORF">QUW60_03920</name>
</gene>
<name>A0ABT7VDK7_9BACE</name>
<sequence length="357" mass="41514">MDLSQIAEQIKDASENIFLIYAFNSTGKTRLSVEYKETAKNTDGRQTGVYYNAFSEDLFVWDNEHTKLNIVSSSLNQYHSQLNELDVMDKLKPYNPKYDFRFQSHENLEQGFASISFFMKEDEEQHPVKISRGEERIFIWCFFLALIEVDSWTGEQSDYFFIDDPVSSMDDHNIFITAFTLMNLIEKHYERKKIIITTHHIGLATILSDWLSKGEKAGKFKAIRRGEKNKYKISILEKIGDQYELSNPRNSVLLYHLRVLQILDTAIQEDSLEVYHLALLRQVLENIASFLGVGQFQYVLQQIGFTEESGKMADIINALTHQKVYYPQVGVMVPDNKQILIDVYNALMGKYHFVLHN</sequence>